<comment type="caution">
    <text evidence="2">The sequence shown here is derived from an EMBL/GenBank/DDBJ whole genome shotgun (WGS) entry which is preliminary data.</text>
</comment>
<dbReference type="InterPro" id="IPR052551">
    <property type="entry name" value="UV-DNA_repair_photolyase"/>
</dbReference>
<dbReference type="InterPro" id="IPR036134">
    <property type="entry name" value="Crypto/Photolyase_FAD-like_sf"/>
</dbReference>
<dbReference type="SUPFAM" id="SSF48173">
    <property type="entry name" value="Cryptochrome/photolyase FAD-binding domain"/>
    <property type="match status" value="1"/>
</dbReference>
<feature type="domain" description="Cryptochrome/DNA photolyase FAD-binding" evidence="1">
    <location>
        <begin position="308"/>
        <end position="399"/>
    </location>
</feature>
<dbReference type="GO" id="GO:0016829">
    <property type="term" value="F:lyase activity"/>
    <property type="evidence" value="ECO:0007669"/>
    <property type="project" value="UniProtKB-KW"/>
</dbReference>
<reference evidence="2 3" key="1">
    <citation type="journal article" date="2018" name="Microbiome">
        <title>Fine metagenomic profile of the Mediterranean stratified and mixed water columns revealed by assembly and recruitment.</title>
        <authorList>
            <person name="Haro-Moreno J.M."/>
            <person name="Lopez-Perez M."/>
            <person name="De La Torre J.R."/>
            <person name="Picazo A."/>
            <person name="Camacho A."/>
            <person name="Rodriguez-Valera F."/>
        </authorList>
    </citation>
    <scope>NUCLEOTIDE SEQUENCE [LARGE SCALE GENOMIC DNA]</scope>
    <source>
        <strain evidence="2">MED-G84</strain>
    </source>
</reference>
<protein>
    <submittedName>
        <fullName evidence="2">Cryptochrome/photolyase family protein</fullName>
    </submittedName>
</protein>
<evidence type="ECO:0000313" key="2">
    <source>
        <dbReference type="EMBL" id="RCL38892.1"/>
    </source>
</evidence>
<dbReference type="PANTHER" id="PTHR38657:SF1">
    <property type="entry name" value="SLR1343 PROTEIN"/>
    <property type="match status" value="1"/>
</dbReference>
<dbReference type="InterPro" id="IPR014729">
    <property type="entry name" value="Rossmann-like_a/b/a_fold"/>
</dbReference>
<dbReference type="Pfam" id="PF04244">
    <property type="entry name" value="DPRP"/>
    <property type="match status" value="1"/>
</dbReference>
<dbReference type="Gene3D" id="1.25.40.80">
    <property type="match status" value="1"/>
</dbReference>
<evidence type="ECO:0000313" key="3">
    <source>
        <dbReference type="Proteomes" id="UP000253032"/>
    </source>
</evidence>
<organism evidence="2 3">
    <name type="scientific">SAR86 cluster bacterium</name>
    <dbReference type="NCBI Taxonomy" id="2030880"/>
    <lineage>
        <taxon>Bacteria</taxon>
        <taxon>Pseudomonadati</taxon>
        <taxon>Pseudomonadota</taxon>
        <taxon>Gammaproteobacteria</taxon>
        <taxon>SAR86 cluster</taxon>
    </lineage>
</organism>
<dbReference type="Gene3D" id="3.40.50.620">
    <property type="entry name" value="HUPs"/>
    <property type="match status" value="1"/>
</dbReference>
<keyword evidence="2" id="KW-0456">Lyase</keyword>
<dbReference type="Proteomes" id="UP000253032">
    <property type="component" value="Unassembled WGS sequence"/>
</dbReference>
<proteinExistence type="predicted"/>
<evidence type="ECO:0000259" key="1">
    <source>
        <dbReference type="Pfam" id="PF03441"/>
    </source>
</evidence>
<dbReference type="InterPro" id="IPR007357">
    <property type="entry name" value="PhrB-like"/>
</dbReference>
<sequence>MKQIGLIFPDDLASNNKVLTSIDKTDPLLLYEPCDTFYQIGHHKHKLVLLLSALRHWKVQLKKDFQNIIHVKITKDRKTDLMHELEMLHKKNQFDALHVTQPSDHGVLTQLMFFASKNNIELIIHPDTKFIDSIEDFSEWAKDKKSLVQEYYYRWLRKKYNLLMEDNKPLGGKWNFDKDNQKSISKLKEAPTNRAKLKSDDITISTMVDVENCFPASIGNLENFNWAVTHDAARKQLKNFLKNYFKTFGDFQDAIDKNNSTLFHSLLSPYINSGLLDPMECIVDAISCFKKIENEIPINALEGFVRQILGWREFIRGVYWENMPQYKEMNFWSHNKSLHKNWYSGETGIPPLDDAIIESVETGYTHHINRLMIISNLMNLSNIKPAEIYRWFMEMYVDSADWVMVPNVFGMGTYADGGIFSTKPYICGSSYMLRMSNYKKGDWCDAVDGLYWKFIEQNRDFFATNPRLALMPKSLDKMNEDRKIKIFAAAEEFIGNNTA</sequence>
<name>A0A368BPW9_9GAMM</name>
<dbReference type="PANTHER" id="PTHR38657">
    <property type="entry name" value="SLR1343 PROTEIN"/>
    <property type="match status" value="1"/>
</dbReference>
<gene>
    <name evidence="2" type="ORF">DBW98_01875</name>
</gene>
<dbReference type="Pfam" id="PF03441">
    <property type="entry name" value="FAD_binding_7"/>
    <property type="match status" value="1"/>
</dbReference>
<dbReference type="Gene3D" id="1.10.10.1710">
    <property type="entry name" value="Deoxyribodipyrimidine photolyase-related"/>
    <property type="match status" value="1"/>
</dbReference>
<dbReference type="EMBL" id="QOPC01000007">
    <property type="protein sequence ID" value="RCL38892.1"/>
    <property type="molecule type" value="Genomic_DNA"/>
</dbReference>
<dbReference type="AlphaFoldDB" id="A0A368BPW9"/>
<dbReference type="InterPro" id="IPR005101">
    <property type="entry name" value="Cryptochr/Photolyase_FAD-bd"/>
</dbReference>
<dbReference type="Gene3D" id="1.10.579.10">
    <property type="entry name" value="DNA Cyclobutane Dipyrimidine Photolyase, subunit A, domain 3"/>
    <property type="match status" value="1"/>
</dbReference>
<accession>A0A368BPW9</accession>